<accession>A0A485LPF9</accession>
<reference evidence="4 5" key="1">
    <citation type="submission" date="2019-03" db="EMBL/GenBank/DDBJ databases">
        <authorList>
            <person name="Gaulin E."/>
            <person name="Dumas B."/>
        </authorList>
    </citation>
    <scope>NUCLEOTIDE SEQUENCE [LARGE SCALE GENOMIC DNA]</scope>
    <source>
        <strain evidence="4">CBS 568.67</strain>
    </source>
</reference>
<feature type="compositionally biased region" description="Acidic residues" evidence="1">
    <location>
        <begin position="160"/>
        <end position="185"/>
    </location>
</feature>
<gene>
    <name evidence="4" type="primary">Aste57867_23393</name>
    <name evidence="3" type="ORF">As57867_023322</name>
    <name evidence="4" type="ORF">ASTE57867_23393</name>
</gene>
<feature type="compositionally biased region" description="Polar residues" evidence="1">
    <location>
        <begin position="56"/>
        <end position="66"/>
    </location>
</feature>
<dbReference type="OrthoDB" id="333176at2759"/>
<name>A0A485LPF9_9STRA</name>
<dbReference type="Pfam" id="PF09747">
    <property type="entry name" value="CCD97-like_C"/>
    <property type="match status" value="1"/>
</dbReference>
<protein>
    <submittedName>
        <fullName evidence="4">Aste57867_23393 protein</fullName>
    </submittedName>
</protein>
<proteinExistence type="predicted"/>
<dbReference type="InterPro" id="IPR018613">
    <property type="entry name" value="Ccdc97-like"/>
</dbReference>
<dbReference type="PANTHER" id="PTHR31840:SF1">
    <property type="entry name" value="COILED-COIL DOMAIN-CONTAINING PROTEIN 97"/>
    <property type="match status" value="1"/>
</dbReference>
<feature type="region of interest" description="Disordered" evidence="1">
    <location>
        <begin position="134"/>
        <end position="195"/>
    </location>
</feature>
<reference evidence="3" key="2">
    <citation type="submission" date="2019-06" db="EMBL/GenBank/DDBJ databases">
        <title>Genomics analysis of Aphanomyces spp. identifies a new class of oomycete effector associated with host adaptation.</title>
        <authorList>
            <person name="Gaulin E."/>
        </authorList>
    </citation>
    <scope>NUCLEOTIDE SEQUENCE</scope>
    <source>
        <strain evidence="3">CBS 578.67</strain>
    </source>
</reference>
<dbReference type="PANTHER" id="PTHR31840">
    <property type="entry name" value="COILED-COIL DOMAIN-CONTAINING PROTEIN 97"/>
    <property type="match status" value="1"/>
</dbReference>
<dbReference type="EMBL" id="CAADRA010007294">
    <property type="protein sequence ID" value="VFU00039.1"/>
    <property type="molecule type" value="Genomic_DNA"/>
</dbReference>
<evidence type="ECO:0000313" key="3">
    <source>
        <dbReference type="EMBL" id="KAF0684636.1"/>
    </source>
</evidence>
<evidence type="ECO:0000259" key="2">
    <source>
        <dbReference type="Pfam" id="PF09747"/>
    </source>
</evidence>
<feature type="compositionally biased region" description="Basic and acidic residues" evidence="1">
    <location>
        <begin position="134"/>
        <end position="143"/>
    </location>
</feature>
<dbReference type="InterPro" id="IPR040233">
    <property type="entry name" value="CCD97-like_C"/>
</dbReference>
<keyword evidence="5" id="KW-1185">Reference proteome</keyword>
<evidence type="ECO:0000313" key="5">
    <source>
        <dbReference type="Proteomes" id="UP000332933"/>
    </source>
</evidence>
<evidence type="ECO:0000256" key="1">
    <source>
        <dbReference type="SAM" id="MobiDB-lite"/>
    </source>
</evidence>
<feature type="region of interest" description="Disordered" evidence="1">
    <location>
        <begin position="1"/>
        <end position="69"/>
    </location>
</feature>
<organism evidence="4 5">
    <name type="scientific">Aphanomyces stellatus</name>
    <dbReference type="NCBI Taxonomy" id="120398"/>
    <lineage>
        <taxon>Eukaryota</taxon>
        <taxon>Sar</taxon>
        <taxon>Stramenopiles</taxon>
        <taxon>Oomycota</taxon>
        <taxon>Saprolegniomycetes</taxon>
        <taxon>Saprolegniales</taxon>
        <taxon>Verrucalvaceae</taxon>
        <taxon>Aphanomyces</taxon>
    </lineage>
</organism>
<sequence>MEDGALDSEHGSLEQVTCNMSIDDTEEDPLDAYMKSMEVDAASNSVPIDRPAPRSWRTQNTKSSSTKNRRYQKLQELLYASDYFSDESMEHRNPGLFYLHLGNYLSQGPVPRPTDDQAKLSEFLIMSIQKKDIEERKAQEEHSWGSTFKRKRNEVPPHEDGDDDAFQEEMESEDDDEMDRADDNDAASNASSIDEFSVDERRAHLIDVMSQRFLQGLDVEFVNYDDIDQDTQFDFSKTAQQDAEDRYFDAE</sequence>
<dbReference type="AlphaFoldDB" id="A0A485LPF9"/>
<evidence type="ECO:0000313" key="4">
    <source>
        <dbReference type="EMBL" id="VFU00039.1"/>
    </source>
</evidence>
<dbReference type="EMBL" id="VJMH01007268">
    <property type="protein sequence ID" value="KAF0684636.1"/>
    <property type="molecule type" value="Genomic_DNA"/>
</dbReference>
<dbReference type="Proteomes" id="UP000332933">
    <property type="component" value="Unassembled WGS sequence"/>
</dbReference>
<feature type="domain" description="CCD97-like C-terminal" evidence="2">
    <location>
        <begin position="68"/>
        <end position="251"/>
    </location>
</feature>